<accession>A0A550C2R2</accession>
<proteinExistence type="predicted"/>
<comment type="caution">
    <text evidence="4">The sequence shown here is derived from an EMBL/GenBank/DDBJ whole genome shotgun (WGS) entry which is preliminary data.</text>
</comment>
<dbReference type="PANTHER" id="PTHR35192">
    <property type="entry name" value="PROTEIN, PUTATIVE-RELATED"/>
    <property type="match status" value="1"/>
</dbReference>
<sequence>MRFSLAPTFLASLLFFSPGAAALSKSKTSRIVAARQHSIPRTLDNRDLIDVCVNVDARVIVEALAPLVEIPNLTGEICLCIDDLDIFLSTYVDATVLSSILNGPIRAILDLLINTDPTRANCPVVPPHAQRACSTEDPCGIVCDPGYVKNGNQCCPPAGCPSGSLSRPKKRRLSSRVTTYEQARSTCGSRQNVCGIAGREGGHDFECIDTTATLDSCGGCMTPHGFLVSSPQASGVDCSALPNVIEVGCVASKCVVNRCKASFVPSEDASRCVSVNVKRQLLGLDLLGDNKVDAVANVDASIADQISAVVNLVIQLGDAASAPSTTTGTVADPSAPAGVGASPSAGGGLTDDVNALVAATLQTTGALLGSPTVSSLVAATNNLVDQLNALLAGLTACDAGSGLLDLTTQIIVDVNILLGSMAQNPITSPPPAGTSPSNPSPTMMPDGGQIFIDLNNLLGKLGLGGLLKTGTIEIDGLGPGLSMLVQGLVDALSLGPVAGAPSGAPSSPSSPSVVDANATATVDPDVLANITAIVQIVLQLGGSQPETNRDLVNAVLDETANLLASKTLTDLVVYLNDLTHAVLGLDSAGTSCGCFTAEVNNLVAQLVVLLDATLGHVESHPITTPPPSGPASGGQVPTTTADGGQILIDLTHLLTALGLGGLLQVGTVEVDGLGPGLSGFVQSLVNALALGPQ</sequence>
<reference evidence="4 5" key="1">
    <citation type="journal article" date="2019" name="New Phytol.">
        <title>Comparative genomics reveals unique wood-decay strategies and fruiting body development in the Schizophyllaceae.</title>
        <authorList>
            <person name="Almasi E."/>
            <person name="Sahu N."/>
            <person name="Krizsan K."/>
            <person name="Balint B."/>
            <person name="Kovacs G.M."/>
            <person name="Kiss B."/>
            <person name="Cseklye J."/>
            <person name="Drula E."/>
            <person name="Henrissat B."/>
            <person name="Nagy I."/>
            <person name="Chovatia M."/>
            <person name="Adam C."/>
            <person name="LaButti K."/>
            <person name="Lipzen A."/>
            <person name="Riley R."/>
            <person name="Grigoriev I.V."/>
            <person name="Nagy L.G."/>
        </authorList>
    </citation>
    <scope>NUCLEOTIDE SEQUENCE [LARGE SCALE GENOMIC DNA]</scope>
    <source>
        <strain evidence="4 5">NL-1724</strain>
    </source>
</reference>
<dbReference type="PANTHER" id="PTHR35192:SF2">
    <property type="entry name" value="APPLE DOMAIN-CONTAINING PROTEIN"/>
    <property type="match status" value="1"/>
</dbReference>
<evidence type="ECO:0000256" key="1">
    <source>
        <dbReference type="SAM" id="MobiDB-lite"/>
    </source>
</evidence>
<feature type="signal peptide" evidence="2">
    <location>
        <begin position="1"/>
        <end position="22"/>
    </location>
</feature>
<feature type="compositionally biased region" description="Low complexity" evidence="1">
    <location>
        <begin position="434"/>
        <end position="445"/>
    </location>
</feature>
<keyword evidence="2" id="KW-0732">Signal</keyword>
<dbReference type="OrthoDB" id="439917at2759"/>
<feature type="compositionally biased region" description="Low complexity" evidence="1">
    <location>
        <begin position="330"/>
        <end position="344"/>
    </location>
</feature>
<dbReference type="InterPro" id="IPR038955">
    <property type="entry name" value="PriA/CPL1_fungi"/>
</dbReference>
<organism evidence="4 5">
    <name type="scientific">Schizophyllum amplum</name>
    <dbReference type="NCBI Taxonomy" id="97359"/>
    <lineage>
        <taxon>Eukaryota</taxon>
        <taxon>Fungi</taxon>
        <taxon>Dikarya</taxon>
        <taxon>Basidiomycota</taxon>
        <taxon>Agaricomycotina</taxon>
        <taxon>Agaricomycetes</taxon>
        <taxon>Agaricomycetidae</taxon>
        <taxon>Agaricales</taxon>
        <taxon>Schizophyllaceae</taxon>
        <taxon>Schizophyllum</taxon>
    </lineage>
</organism>
<protein>
    <recommendedName>
        <fullName evidence="3">Protein CPL1-like domain-containing protein</fullName>
    </recommendedName>
</protein>
<feature type="region of interest" description="Disordered" evidence="1">
    <location>
        <begin position="325"/>
        <end position="344"/>
    </location>
</feature>
<evidence type="ECO:0000313" key="5">
    <source>
        <dbReference type="Proteomes" id="UP000320762"/>
    </source>
</evidence>
<evidence type="ECO:0000313" key="4">
    <source>
        <dbReference type="EMBL" id="TRM59091.1"/>
    </source>
</evidence>
<gene>
    <name evidence="4" type="ORF">BD626DRAFT_509712</name>
</gene>
<dbReference type="EMBL" id="VDMD01000031">
    <property type="protein sequence ID" value="TRM59091.1"/>
    <property type="molecule type" value="Genomic_DNA"/>
</dbReference>
<dbReference type="AlphaFoldDB" id="A0A550C2R2"/>
<feature type="region of interest" description="Disordered" evidence="1">
    <location>
        <begin position="425"/>
        <end position="446"/>
    </location>
</feature>
<keyword evidence="5" id="KW-1185">Reference proteome</keyword>
<dbReference type="Pfam" id="PF21671">
    <property type="entry name" value="CPL1-like"/>
    <property type="match status" value="1"/>
</dbReference>
<feature type="region of interest" description="Disordered" evidence="1">
    <location>
        <begin position="619"/>
        <end position="638"/>
    </location>
</feature>
<feature type="chain" id="PRO_5022112391" description="Protein CPL1-like domain-containing protein" evidence="2">
    <location>
        <begin position="23"/>
        <end position="693"/>
    </location>
</feature>
<evidence type="ECO:0000256" key="2">
    <source>
        <dbReference type="SAM" id="SignalP"/>
    </source>
</evidence>
<dbReference type="STRING" id="97359.A0A550C2R2"/>
<dbReference type="Proteomes" id="UP000320762">
    <property type="component" value="Unassembled WGS sequence"/>
</dbReference>
<name>A0A550C2R2_9AGAR</name>
<evidence type="ECO:0000259" key="3">
    <source>
        <dbReference type="Pfam" id="PF21671"/>
    </source>
</evidence>
<dbReference type="InterPro" id="IPR048661">
    <property type="entry name" value="CPL1-like"/>
</dbReference>
<feature type="domain" description="Protein CPL1-like" evidence="3">
    <location>
        <begin position="205"/>
        <end position="273"/>
    </location>
</feature>